<gene>
    <name evidence="2" type="ORF">CSKR_201393</name>
</gene>
<evidence type="ECO:0000256" key="1">
    <source>
        <dbReference type="SAM" id="MobiDB-lite"/>
    </source>
</evidence>
<accession>A0A8T1MR12</accession>
<name>A0A8T1MR12_CLOSI</name>
<sequence>MSGEHSGNFPDLPPLEYFPTPERELPTDLKDRAAWLEMEMAKVRREMANLQVSAAATDRRRRDSVGTPSYPFDQEGAATPIIR</sequence>
<dbReference type="AlphaFoldDB" id="A0A8T1MR12"/>
<feature type="region of interest" description="Disordered" evidence="1">
    <location>
        <begin position="53"/>
        <end position="83"/>
    </location>
</feature>
<reference evidence="2 3" key="2">
    <citation type="journal article" date="2021" name="Genomics">
        <title>High-quality reference genome for Clonorchis sinensis.</title>
        <authorList>
            <person name="Young N.D."/>
            <person name="Stroehlein A.J."/>
            <person name="Kinkar L."/>
            <person name="Wang T."/>
            <person name="Sohn W.M."/>
            <person name="Chang B.C.H."/>
            <person name="Kaur P."/>
            <person name="Weisz D."/>
            <person name="Dudchenko O."/>
            <person name="Aiden E.L."/>
            <person name="Korhonen P.K."/>
            <person name="Gasser R.B."/>
        </authorList>
    </citation>
    <scope>NUCLEOTIDE SEQUENCE [LARGE SCALE GENOMIC DNA]</scope>
    <source>
        <strain evidence="2">Cs-k2</strain>
    </source>
</reference>
<feature type="region of interest" description="Disordered" evidence="1">
    <location>
        <begin position="1"/>
        <end position="24"/>
    </location>
</feature>
<comment type="caution">
    <text evidence="2">The sequence shown here is derived from an EMBL/GenBank/DDBJ whole genome shotgun (WGS) entry which is preliminary data.</text>
</comment>
<protein>
    <submittedName>
        <fullName evidence="2">Uncharacterized protein</fullName>
    </submittedName>
</protein>
<evidence type="ECO:0000313" key="2">
    <source>
        <dbReference type="EMBL" id="KAG5451316.1"/>
    </source>
</evidence>
<keyword evidence="3" id="KW-1185">Reference proteome</keyword>
<dbReference type="Proteomes" id="UP000286415">
    <property type="component" value="Unassembled WGS sequence"/>
</dbReference>
<organism evidence="2 3">
    <name type="scientific">Clonorchis sinensis</name>
    <name type="common">Chinese liver fluke</name>
    <dbReference type="NCBI Taxonomy" id="79923"/>
    <lineage>
        <taxon>Eukaryota</taxon>
        <taxon>Metazoa</taxon>
        <taxon>Spiralia</taxon>
        <taxon>Lophotrochozoa</taxon>
        <taxon>Platyhelminthes</taxon>
        <taxon>Trematoda</taxon>
        <taxon>Digenea</taxon>
        <taxon>Opisthorchiida</taxon>
        <taxon>Opisthorchiata</taxon>
        <taxon>Opisthorchiidae</taxon>
        <taxon>Clonorchis</taxon>
    </lineage>
</organism>
<dbReference type="OrthoDB" id="10480280at2759"/>
<dbReference type="EMBL" id="NIRI02000042">
    <property type="protein sequence ID" value="KAG5451316.1"/>
    <property type="molecule type" value="Genomic_DNA"/>
</dbReference>
<evidence type="ECO:0000313" key="3">
    <source>
        <dbReference type="Proteomes" id="UP000286415"/>
    </source>
</evidence>
<reference evidence="2 3" key="1">
    <citation type="journal article" date="2018" name="Biotechnol. Adv.">
        <title>Improved genomic resources and new bioinformatic workflow for the carcinogenic parasite Clonorchis sinensis: Biotechnological implications.</title>
        <authorList>
            <person name="Wang D."/>
            <person name="Korhonen P.K."/>
            <person name="Gasser R.B."/>
            <person name="Young N.D."/>
        </authorList>
    </citation>
    <scope>NUCLEOTIDE SEQUENCE [LARGE SCALE GENOMIC DNA]</scope>
    <source>
        <strain evidence="2">Cs-k2</strain>
    </source>
</reference>
<proteinExistence type="predicted"/>